<feature type="region of interest" description="Disordered" evidence="1">
    <location>
        <begin position="1076"/>
        <end position="1175"/>
    </location>
</feature>
<reference evidence="2 3" key="1">
    <citation type="journal article" date="2020" name="ISME J.">
        <title>Uncovering the hidden diversity of litter-decomposition mechanisms in mushroom-forming fungi.</title>
        <authorList>
            <person name="Floudas D."/>
            <person name="Bentzer J."/>
            <person name="Ahren D."/>
            <person name="Johansson T."/>
            <person name="Persson P."/>
            <person name="Tunlid A."/>
        </authorList>
    </citation>
    <scope>NUCLEOTIDE SEQUENCE [LARGE SCALE GENOMIC DNA]</scope>
    <source>
        <strain evidence="2 3">CBS 175.51</strain>
    </source>
</reference>
<feature type="region of interest" description="Disordered" evidence="1">
    <location>
        <begin position="1791"/>
        <end position="1884"/>
    </location>
</feature>
<evidence type="ECO:0000313" key="3">
    <source>
        <dbReference type="Proteomes" id="UP000541558"/>
    </source>
</evidence>
<feature type="compositionally biased region" description="Acidic residues" evidence="1">
    <location>
        <begin position="866"/>
        <end position="875"/>
    </location>
</feature>
<feature type="compositionally biased region" description="Low complexity" evidence="1">
    <location>
        <begin position="1262"/>
        <end position="1290"/>
    </location>
</feature>
<feature type="compositionally biased region" description="Basic residues" evidence="1">
    <location>
        <begin position="766"/>
        <end position="775"/>
    </location>
</feature>
<feature type="region of interest" description="Disordered" evidence="1">
    <location>
        <begin position="1426"/>
        <end position="1460"/>
    </location>
</feature>
<feature type="compositionally biased region" description="Basic and acidic residues" evidence="1">
    <location>
        <begin position="580"/>
        <end position="603"/>
    </location>
</feature>
<feature type="compositionally biased region" description="Low complexity" evidence="1">
    <location>
        <begin position="463"/>
        <end position="475"/>
    </location>
</feature>
<feature type="region of interest" description="Disordered" evidence="1">
    <location>
        <begin position="159"/>
        <end position="178"/>
    </location>
</feature>
<feature type="compositionally biased region" description="Basic residues" evidence="1">
    <location>
        <begin position="1341"/>
        <end position="1353"/>
    </location>
</feature>
<comment type="caution">
    <text evidence="2">The sequence shown here is derived from an EMBL/GenBank/DDBJ whole genome shotgun (WGS) entry which is preliminary data.</text>
</comment>
<feature type="compositionally biased region" description="Acidic residues" evidence="1">
    <location>
        <begin position="438"/>
        <end position="450"/>
    </location>
</feature>
<feature type="compositionally biased region" description="Gly residues" evidence="1">
    <location>
        <begin position="1804"/>
        <end position="1815"/>
    </location>
</feature>
<feature type="region of interest" description="Disordered" evidence="1">
    <location>
        <begin position="1262"/>
        <end position="1377"/>
    </location>
</feature>
<feature type="compositionally biased region" description="Polar residues" evidence="1">
    <location>
        <begin position="2054"/>
        <end position="2064"/>
    </location>
</feature>
<dbReference type="InterPro" id="IPR027267">
    <property type="entry name" value="AH/BAR_dom_sf"/>
</dbReference>
<feature type="region of interest" description="Disordered" evidence="1">
    <location>
        <begin position="340"/>
        <end position="389"/>
    </location>
</feature>
<feature type="region of interest" description="Disordered" evidence="1">
    <location>
        <begin position="249"/>
        <end position="318"/>
    </location>
</feature>
<feature type="region of interest" description="Disordered" evidence="1">
    <location>
        <begin position="1038"/>
        <end position="1062"/>
    </location>
</feature>
<feature type="compositionally biased region" description="Polar residues" evidence="1">
    <location>
        <begin position="380"/>
        <end position="389"/>
    </location>
</feature>
<dbReference type="Gene3D" id="1.20.1270.60">
    <property type="entry name" value="Arfaptin homology (AH) domain/BAR domain"/>
    <property type="match status" value="1"/>
</dbReference>
<feature type="compositionally biased region" description="Polar residues" evidence="1">
    <location>
        <begin position="1853"/>
        <end position="1868"/>
    </location>
</feature>
<feature type="compositionally biased region" description="Basic and acidic residues" evidence="1">
    <location>
        <begin position="776"/>
        <end position="817"/>
    </location>
</feature>
<sequence length="2260" mass="240460">MVHRPADARLLSSLVSHEKDYSKHLSALLASSQSSQASLAAYAAASPPITSRTILNVAAIFAAADDAHARYAQAVEEWRDMLRGLHALEEEVGNVIRDREILVTRLIKAAKSSKPVERIPSTSTHSLRSPSLSSISLRDRDSSHSQSYFSYLVHQLPGTTSNSSSSHQHTHTQPRSLAPTTTKLAAAQSELQACETHLAAKERELELRRVQVIRDGLALRSRAMVETGRSWVELGKEAVQAVEAQLGFGLGSGNPEQDNSARYQDHRRDVRRTPSVGRMALHHEDSGKATPPGGYPASSSEEEESSANHPQQHHVQHKAGELRIPAAHAIMSEIDMPIPLMNHNTTMEDGGSRSRRSSAYVNRDISEVGPPVPTKRHSYHGNSRPQSRGISIIEASPNRVEDLTHPEHPQQTRRPHLHHVAPRARVSWVSVTDTEEDWVDAGEGGEELDEVFGTPRKGAGATSSNIGSSYSSSSSTTNVEMKENDSGMSVVNVPATEPSSRSHHVHHDHTTQHSQSQSQSKAYETPDPNSSQLNPHSKPFVPSLVFSSPTPSKDLPAPPALGGMYPFASAPGSVFESAEYKGARERIESQSGKSREGERERESSQMQAGKGEKKGVPRKPVPVSYAAVVSGAVPRGQDHDEDELEDELERRELEEERNGTAVHSASTMSLRSVSLTPNTNNVLGEGDGSHRVSSGGMSEVEFVGRAERRVLEADVAVPVGVPGVEARGEAAPAPALQPPFLWVQQSATMSPSMTQKQLEEENLRAGHAHAHSHHEHTHDYSVEDRVKEGAHEGEEGEGRLGEFLDRIGGEPEPERALNGDNVNLGAGGVKGVGLHHVSHDLAHDHSHPHHDLYHPQEPEREREKEQEEEEEEGEGDVYPPTSYTYSGLTHVLERRITEESVRPESSPVVLHAAPAASAAPAPVPVSKFREEVVSVEGLRVIPSPEAEEETVVDVEGGRYTVVENPRFANAGGGGGPVGFADTVIETRSIGVPLGGREEGEIEGKEGRQRRVSSSLKAAFLSPVDGPMEPQRGVVAQDTARISAPSAPSAEQGAQAEQPSAPAAPVSLKAAFLSPVDGPLETSTQRGVTAQDTAKISAPSAAHGAQVEQAPTPAVPAAPVSKPAPTTTKEKEKEKEKEGAVQSKPSMFKRMFGRGRSGSASKDKAELKEAREAEVPPPVPAVPAAAVVVEVQESTMAVQPEAAEISAAQPPAAVSTMTAAAPVATTTTQTTTTIAEEPVAYVREGVIQAPEVFTAAELAPAVASAPAPLAASTSAPVPPAVETTPPAPKGSRLSKSRGKSTDDQGPTPAKQSQSHSGFLGGLKGFFGADLTDDDVQVGVGKKERRSSRMSKKKEKSGSSASGRSIDGLPHSQTEPVPFMTPTETVWQTEPLPVVGAETGAESGKAKHVKTQSRGSATLKVLFGMKPEAGSAGQQASEPVPADTEEGGAEEEAGEWQPFKVVENEPDLEKRRELLLQQHRSMAGAAGVGAGPVYYTGAVPAQQERRKSKLERRHLGAERRTASVGDGGTWAERRVERLQERESLQQQLMSVPHAPGRLNVDELQAQARATGTAPPSKLQQHHRSSSTSYLPTTSSELKGWSTRTDRNLKQMSWRDDDDLGREKVLSYTGGGAVKRQTQFQPVIMDDYGRDGEYSGLRGVEGVQQYSQRQTHRMSASVVDLGVRGDGERDVAKLRKEKRSSSVDVPPVVGAGQRRAMPASSSSQSQQGYYPRAGGGSVGYASDSASGAVGRMDSTASKPRVIRQQRSISLTSAPPAAASIQQQNQSQNQYGATILSAGGSQPSGTLSRGGWGTSGGTGASLSRNTSVMSAASAPAGGQKTRAQGSLGQGMGMATNGRRTNGANAGASSSMVDISRVGPPSRSGTLKGERRISMPQPVALPGVPGAVSASMPLLPRAPPPVSMQTLQSTSMTSMMPAKGDASLVSIIEDLARGNRIAEEQLRVLKSGGKMDLHVMPAPVRVPRQVLTGPGPEPVARPQVPVPYNVGGGPARSTSTASGGSGVVRRTSQMSATRPARGPLKSAMRNPSRTPSPMPVPQRQASGNAQASGSGLGREVGNYQHENDDEEDDDDEAYETPGDGISGDEGARVRKISTTTTVPPPVGSDTLHPSSANGPIPRSVPPSSSAETPVRRKSVRVSLQPTFAKTPPAVDYDDEDSHWRPRVPEKPRNSHMGGFFSPSMDGPLVTTSSSPRRKPQGGVRDMWQDSDEEDDEYKKAKMMLSRAKHEERQVFATAKRAAAAPLAQA</sequence>
<gene>
    <name evidence="2" type="ORF">D9611_008843</name>
</gene>
<feature type="compositionally biased region" description="Acidic residues" evidence="1">
    <location>
        <begin position="2078"/>
        <end position="2089"/>
    </location>
</feature>
<proteinExistence type="predicted"/>
<feature type="region of interest" description="Disordered" evidence="1">
    <location>
        <begin position="1497"/>
        <end position="1528"/>
    </location>
</feature>
<feature type="compositionally biased region" description="Basic and acidic residues" evidence="1">
    <location>
        <begin position="263"/>
        <end position="272"/>
    </location>
</feature>
<dbReference type="OrthoDB" id="3358861at2759"/>
<feature type="compositionally biased region" description="Low complexity" evidence="1">
    <location>
        <begin position="159"/>
        <end position="173"/>
    </location>
</feature>
<feature type="compositionally biased region" description="Basic and acidic residues" evidence="1">
    <location>
        <begin position="1127"/>
        <end position="1138"/>
    </location>
</feature>
<feature type="region of interest" description="Disordered" evidence="1">
    <location>
        <begin position="113"/>
        <end position="139"/>
    </location>
</feature>
<feature type="region of interest" description="Disordered" evidence="1">
    <location>
        <begin position="580"/>
        <end position="695"/>
    </location>
</feature>
<dbReference type="Proteomes" id="UP000541558">
    <property type="component" value="Unassembled WGS sequence"/>
</dbReference>
<feature type="compositionally biased region" description="Low complexity" evidence="1">
    <location>
        <begin position="120"/>
        <end position="136"/>
    </location>
</feature>
<feature type="compositionally biased region" description="Polar residues" evidence="1">
    <location>
        <begin position="1080"/>
        <end position="1093"/>
    </location>
</feature>
<name>A0A8H5BYL9_9AGAR</name>
<feature type="region of interest" description="Disordered" evidence="1">
    <location>
        <begin position="1692"/>
        <end position="1733"/>
    </location>
</feature>
<protein>
    <submittedName>
        <fullName evidence="2">Uncharacterized protein</fullName>
    </submittedName>
</protein>
<feature type="compositionally biased region" description="Basic and acidic residues" evidence="1">
    <location>
        <begin position="648"/>
        <end position="658"/>
    </location>
</feature>
<feature type="region of interest" description="Disordered" evidence="1">
    <location>
        <begin position="841"/>
        <end position="884"/>
    </location>
</feature>
<accession>A0A8H5BYL9</accession>
<feature type="region of interest" description="Disordered" evidence="1">
    <location>
        <begin position="438"/>
        <end position="557"/>
    </location>
</feature>
<feature type="region of interest" description="Disordered" evidence="1">
    <location>
        <begin position="1567"/>
        <end position="1599"/>
    </location>
</feature>
<feature type="compositionally biased region" description="Basic and acidic residues" evidence="1">
    <location>
        <begin position="1160"/>
        <end position="1173"/>
    </location>
</feature>
<feature type="region of interest" description="Disordered" evidence="1">
    <location>
        <begin position="748"/>
        <end position="823"/>
    </location>
</feature>
<feature type="compositionally biased region" description="Basic and acidic residues" evidence="1">
    <location>
        <begin position="841"/>
        <end position="865"/>
    </location>
</feature>
<dbReference type="EMBL" id="JAACJK010000112">
    <property type="protein sequence ID" value="KAF5331967.1"/>
    <property type="molecule type" value="Genomic_DNA"/>
</dbReference>
<feature type="compositionally biased region" description="Low complexity" evidence="1">
    <location>
        <begin position="1042"/>
        <end position="1062"/>
    </location>
</feature>
<organism evidence="2 3">
    <name type="scientific">Ephemerocybe angulata</name>
    <dbReference type="NCBI Taxonomy" id="980116"/>
    <lineage>
        <taxon>Eukaryota</taxon>
        <taxon>Fungi</taxon>
        <taxon>Dikarya</taxon>
        <taxon>Basidiomycota</taxon>
        <taxon>Agaricomycotina</taxon>
        <taxon>Agaricomycetes</taxon>
        <taxon>Agaricomycetidae</taxon>
        <taxon>Agaricales</taxon>
        <taxon>Agaricineae</taxon>
        <taxon>Psathyrellaceae</taxon>
        <taxon>Ephemerocybe</taxon>
    </lineage>
</organism>
<evidence type="ECO:0000256" key="1">
    <source>
        <dbReference type="SAM" id="MobiDB-lite"/>
    </source>
</evidence>
<feature type="compositionally biased region" description="Polar residues" evidence="1">
    <location>
        <begin position="661"/>
        <end position="682"/>
    </location>
</feature>
<feature type="compositionally biased region" description="Acidic residues" evidence="1">
    <location>
        <begin position="1441"/>
        <end position="1452"/>
    </location>
</feature>
<keyword evidence="3" id="KW-1185">Reference proteome</keyword>
<feature type="compositionally biased region" description="Low complexity" evidence="1">
    <location>
        <begin position="1109"/>
        <end position="1126"/>
    </location>
</feature>
<evidence type="ECO:0000313" key="2">
    <source>
        <dbReference type="EMBL" id="KAF5331967.1"/>
    </source>
</evidence>
<feature type="region of interest" description="Disordered" evidence="1">
    <location>
        <begin position="1980"/>
        <end position="2226"/>
    </location>
</feature>
<feature type="compositionally biased region" description="Low complexity" evidence="1">
    <location>
        <begin position="1583"/>
        <end position="1593"/>
    </location>
</feature>
<feature type="compositionally biased region" description="Basic and acidic residues" evidence="1">
    <location>
        <begin position="2172"/>
        <end position="2183"/>
    </location>
</feature>